<proteinExistence type="predicted"/>
<evidence type="ECO:0000313" key="2">
    <source>
        <dbReference type="Proteomes" id="UP001149860"/>
    </source>
</evidence>
<dbReference type="Proteomes" id="UP001149860">
    <property type="component" value="Chromosome"/>
</dbReference>
<dbReference type="EMBL" id="CP168151">
    <property type="protein sequence ID" value="XFD40153.1"/>
    <property type="molecule type" value="Genomic_DNA"/>
</dbReference>
<name>A0ACD5DG66_9LACO</name>
<keyword evidence="2" id="KW-1185">Reference proteome</keyword>
<protein>
    <submittedName>
        <fullName evidence="1">Uncharacterized protein</fullName>
    </submittedName>
</protein>
<organism evidence="1 2">
    <name type="scientific">Lentilactobacillus terminaliae</name>
    <dbReference type="NCBI Taxonomy" id="3003483"/>
    <lineage>
        <taxon>Bacteria</taxon>
        <taxon>Bacillati</taxon>
        <taxon>Bacillota</taxon>
        <taxon>Bacilli</taxon>
        <taxon>Lactobacillales</taxon>
        <taxon>Lactobacillaceae</taxon>
        <taxon>Lentilactobacillus</taxon>
    </lineage>
</organism>
<reference evidence="1" key="1">
    <citation type="submission" date="2024-08" db="EMBL/GenBank/DDBJ databases">
        <title>Lentilactobacillus sp. nov., isolated from tree bark.</title>
        <authorList>
            <person name="Phuengjayaem S."/>
            <person name="Tanasupawat S."/>
        </authorList>
    </citation>
    <scope>NUCLEOTIDE SEQUENCE</scope>
    <source>
        <strain evidence="1">SPB1-3</strain>
    </source>
</reference>
<accession>A0ACD5DG66</accession>
<gene>
    <name evidence="1" type="ORF">O0236_002230</name>
</gene>
<evidence type="ECO:0000313" key="1">
    <source>
        <dbReference type="EMBL" id="XFD40153.1"/>
    </source>
</evidence>
<sequence>MSKIKKIVNSGKVKHPKKRDIQQILDEIRNYKESIRPDLTEAQIIDLVGEMEPYFPLGAVNWPNESVFYRARQLSDTNYQELENWDESDFWEVPERFVNGYGRLNRPQESVFYLSTDFNQTLKEIRYNQKFPVVVSRFETKRPFTGIRIGQPSYNGITNELTKEEQSGGILFSDFFKDEFSKPVGKGTEFLYRESVAIADTYYSVPFKYAQAYTYPAVDNTPDVMNVAFKNKNAHEFLEYTGSVAFQGYENNEMDLFCIFDDDYIAHKPSNYAGWLNEKFDLSI</sequence>